<organism evidence="2 3">
    <name type="scientific">Meloidogyne graminicola</name>
    <dbReference type="NCBI Taxonomy" id="189291"/>
    <lineage>
        <taxon>Eukaryota</taxon>
        <taxon>Metazoa</taxon>
        <taxon>Ecdysozoa</taxon>
        <taxon>Nematoda</taxon>
        <taxon>Chromadorea</taxon>
        <taxon>Rhabditida</taxon>
        <taxon>Tylenchina</taxon>
        <taxon>Tylenchomorpha</taxon>
        <taxon>Tylenchoidea</taxon>
        <taxon>Meloidogynidae</taxon>
        <taxon>Meloidogyninae</taxon>
        <taxon>Meloidogyne</taxon>
    </lineage>
</organism>
<feature type="non-terminal residue" evidence="2">
    <location>
        <position position="173"/>
    </location>
</feature>
<dbReference type="Proteomes" id="UP000605970">
    <property type="component" value="Unassembled WGS sequence"/>
</dbReference>
<accession>A0A8S9ZJV5</accession>
<name>A0A8S9ZJV5_9BILA</name>
<gene>
    <name evidence="2" type="ORF">Mgra_00006960</name>
</gene>
<feature type="signal peptide" evidence="1">
    <location>
        <begin position="1"/>
        <end position="19"/>
    </location>
</feature>
<dbReference type="EMBL" id="JABEBT010000072">
    <property type="protein sequence ID" value="KAF7633651.1"/>
    <property type="molecule type" value="Genomic_DNA"/>
</dbReference>
<comment type="caution">
    <text evidence="2">The sequence shown here is derived from an EMBL/GenBank/DDBJ whole genome shotgun (WGS) entry which is preliminary data.</text>
</comment>
<protein>
    <submittedName>
        <fullName evidence="2">Uncharacterized protein</fullName>
    </submittedName>
</protein>
<reference evidence="2" key="1">
    <citation type="journal article" date="2020" name="Ecol. Evol.">
        <title>Genome structure and content of the rice root-knot nematode (Meloidogyne graminicola).</title>
        <authorList>
            <person name="Phan N.T."/>
            <person name="Danchin E.G.J."/>
            <person name="Klopp C."/>
            <person name="Perfus-Barbeoch L."/>
            <person name="Kozlowski D.K."/>
            <person name="Koutsovoulos G.D."/>
            <person name="Lopez-Roques C."/>
            <person name="Bouchez O."/>
            <person name="Zahm M."/>
            <person name="Besnard G."/>
            <person name="Bellafiore S."/>
        </authorList>
    </citation>
    <scope>NUCLEOTIDE SEQUENCE</scope>
    <source>
        <strain evidence="2">VN-18</strain>
    </source>
</reference>
<evidence type="ECO:0000256" key="1">
    <source>
        <dbReference type="SAM" id="SignalP"/>
    </source>
</evidence>
<evidence type="ECO:0000313" key="3">
    <source>
        <dbReference type="Proteomes" id="UP000605970"/>
    </source>
</evidence>
<feature type="chain" id="PRO_5035864744" evidence="1">
    <location>
        <begin position="20"/>
        <end position="173"/>
    </location>
</feature>
<keyword evidence="3" id="KW-1185">Reference proteome</keyword>
<dbReference type="AlphaFoldDB" id="A0A8S9ZJV5"/>
<sequence>MFRLLVILILLICNQDSDAILKKAYKNFIQKTSNFLHKNEATADINGKIKIPKNEFNKKSNFNSKRLPFAASGIEYNFKPQINTITTTINKNKWSRLITTNIEINPYNEYNDNLYLGLYSNSHKSGLPKFKSYKFGEENNLNFEIKKSPNVKKKSKSLIERFREEDKINEIEK</sequence>
<keyword evidence="1" id="KW-0732">Signal</keyword>
<proteinExistence type="predicted"/>
<evidence type="ECO:0000313" key="2">
    <source>
        <dbReference type="EMBL" id="KAF7633651.1"/>
    </source>
</evidence>